<feature type="transmembrane region" description="Helical" evidence="1">
    <location>
        <begin position="169"/>
        <end position="189"/>
    </location>
</feature>
<dbReference type="CDD" id="cd03506">
    <property type="entry name" value="Delta6-FADS-like"/>
    <property type="match status" value="1"/>
</dbReference>
<feature type="transmembrane region" description="Helical" evidence="1">
    <location>
        <begin position="210"/>
        <end position="231"/>
    </location>
</feature>
<keyword evidence="1" id="KW-0812">Transmembrane</keyword>
<dbReference type="EMBL" id="FOJG01000002">
    <property type="protein sequence ID" value="SEW55148.1"/>
    <property type="molecule type" value="Genomic_DNA"/>
</dbReference>
<name>A0A1I0SEV3_9BACT</name>
<evidence type="ECO:0000259" key="2">
    <source>
        <dbReference type="Pfam" id="PF00487"/>
    </source>
</evidence>
<accession>A0A1I0SEV3</accession>
<dbReference type="InterPro" id="IPR012171">
    <property type="entry name" value="Fatty_acid_desaturase"/>
</dbReference>
<feature type="transmembrane region" description="Helical" evidence="1">
    <location>
        <begin position="44"/>
        <end position="64"/>
    </location>
</feature>
<keyword evidence="1" id="KW-1133">Transmembrane helix</keyword>
<feature type="transmembrane region" description="Helical" evidence="1">
    <location>
        <begin position="71"/>
        <end position="93"/>
    </location>
</feature>
<keyword evidence="1" id="KW-0472">Membrane</keyword>
<dbReference type="AlphaFoldDB" id="A0A1I0SEV3"/>
<dbReference type="RefSeq" id="WP_218150485.1">
    <property type="nucleotide sequence ID" value="NZ_FOJG01000002.1"/>
</dbReference>
<dbReference type="InterPro" id="IPR005804">
    <property type="entry name" value="FA_desaturase_dom"/>
</dbReference>
<organism evidence="3 4">
    <name type="scientific">Chitinophaga arvensicola</name>
    <dbReference type="NCBI Taxonomy" id="29529"/>
    <lineage>
        <taxon>Bacteria</taxon>
        <taxon>Pseudomonadati</taxon>
        <taxon>Bacteroidota</taxon>
        <taxon>Chitinophagia</taxon>
        <taxon>Chitinophagales</taxon>
        <taxon>Chitinophagaceae</taxon>
        <taxon>Chitinophaga</taxon>
    </lineage>
</organism>
<gene>
    <name evidence="3" type="ORF">SAMN04488122_6313</name>
</gene>
<dbReference type="STRING" id="29529.SAMN04488122_6313"/>
<dbReference type="PANTHER" id="PTHR19353:SF19">
    <property type="entry name" value="DELTA(5) FATTY ACID DESATURASE C-RELATED"/>
    <property type="match status" value="1"/>
</dbReference>
<protein>
    <submittedName>
        <fullName evidence="3">Linoleoyl-CoA desaturase</fullName>
    </submittedName>
</protein>
<dbReference type="Pfam" id="PF00487">
    <property type="entry name" value="FA_desaturase"/>
    <property type="match status" value="1"/>
</dbReference>
<dbReference type="GO" id="GO:0008610">
    <property type="term" value="P:lipid biosynthetic process"/>
    <property type="evidence" value="ECO:0007669"/>
    <property type="project" value="UniProtKB-ARBA"/>
</dbReference>
<sequence length="366" mass="42484">MKKDEWHIVRFASRGNNSFIESAKAAVQDYFSTNNITVYANREMWIKTIVMLALYFVPYTLMVTGLGAGNVWIYLGLWLLTGLGVTGIGASIMHDANHGSFSPKKSINNIIGHVLEIIGGYAPTWKIQHNVLHHTYTNVQGLDEDIDSIKYLRFSPNQPRHWYHRYQHMYAWGFYMLMTLFWMTAKDYLQVIRYKSHGLLSKQKVTLKQAMFRISLFKVVYYGYILVLPLIFSGMPWYWVLTGFFLMHFTAGLLLACIFQPAHVMASSGYAMPDEERKMQDSWAVHEMENTTNYAPRSRVLSWCIGGLNYQIEHHLFSGICHVHYRKLAPIIREQAAAFNVPYQVQPTFVRALREHARMLKQLGRH</sequence>
<reference evidence="4" key="1">
    <citation type="submission" date="2016-10" db="EMBL/GenBank/DDBJ databases">
        <authorList>
            <person name="Varghese N."/>
            <person name="Submissions S."/>
        </authorList>
    </citation>
    <scope>NUCLEOTIDE SEQUENCE [LARGE SCALE GENOMIC DNA]</scope>
    <source>
        <strain evidence="4">DSM 3695</strain>
    </source>
</reference>
<dbReference type="PIRSF" id="PIRSF015921">
    <property type="entry name" value="FA_sphinglp_des"/>
    <property type="match status" value="1"/>
</dbReference>
<dbReference type="PANTHER" id="PTHR19353">
    <property type="entry name" value="FATTY ACID DESATURASE 2"/>
    <property type="match status" value="1"/>
</dbReference>
<dbReference type="GO" id="GO:0016717">
    <property type="term" value="F:oxidoreductase activity, acting on paired donors, with oxidation of a pair of donors resulting in the reduction of molecular oxygen to two molecules of water"/>
    <property type="evidence" value="ECO:0007669"/>
    <property type="project" value="TreeGrafter"/>
</dbReference>
<evidence type="ECO:0000256" key="1">
    <source>
        <dbReference type="SAM" id="Phobius"/>
    </source>
</evidence>
<dbReference type="Proteomes" id="UP000199310">
    <property type="component" value="Unassembled WGS sequence"/>
</dbReference>
<proteinExistence type="predicted"/>
<feature type="transmembrane region" description="Helical" evidence="1">
    <location>
        <begin position="237"/>
        <end position="259"/>
    </location>
</feature>
<dbReference type="GO" id="GO:0016020">
    <property type="term" value="C:membrane"/>
    <property type="evidence" value="ECO:0007669"/>
    <property type="project" value="TreeGrafter"/>
</dbReference>
<keyword evidence="4" id="KW-1185">Reference proteome</keyword>
<evidence type="ECO:0000313" key="3">
    <source>
        <dbReference type="EMBL" id="SEW55148.1"/>
    </source>
</evidence>
<evidence type="ECO:0000313" key="4">
    <source>
        <dbReference type="Proteomes" id="UP000199310"/>
    </source>
</evidence>
<feature type="domain" description="Fatty acid desaturase" evidence="2">
    <location>
        <begin position="71"/>
        <end position="345"/>
    </location>
</feature>